<evidence type="ECO:0000313" key="3">
    <source>
        <dbReference type="EMBL" id="MCM1992721.1"/>
    </source>
</evidence>
<dbReference type="PANTHER" id="PTHR43018">
    <property type="entry name" value="PHOSPHO-2-DEHYDRO-3-DEOXYHEPTONATE ALDOLASE"/>
    <property type="match status" value="1"/>
</dbReference>
<dbReference type="Pfam" id="PF00793">
    <property type="entry name" value="DAHP_synth_1"/>
    <property type="match status" value="1"/>
</dbReference>
<comment type="caution">
    <text evidence="3">The sequence shown here is derived from an EMBL/GenBank/DDBJ whole genome shotgun (WGS) entry which is preliminary data.</text>
</comment>
<dbReference type="InterPro" id="IPR006268">
    <property type="entry name" value="DAHP_syn_2"/>
</dbReference>
<dbReference type="GO" id="GO:0009073">
    <property type="term" value="P:aromatic amino acid family biosynthetic process"/>
    <property type="evidence" value="ECO:0007669"/>
    <property type="project" value="InterPro"/>
</dbReference>
<evidence type="ECO:0000256" key="1">
    <source>
        <dbReference type="ARBA" id="ARBA00022679"/>
    </source>
</evidence>
<dbReference type="Gene3D" id="3.20.20.70">
    <property type="entry name" value="Aldolase class I"/>
    <property type="match status" value="1"/>
</dbReference>
<dbReference type="InterPro" id="IPR013785">
    <property type="entry name" value="Aldolase_TIM"/>
</dbReference>
<dbReference type="GO" id="GO:0003849">
    <property type="term" value="F:3-deoxy-7-phosphoheptulonate synthase activity"/>
    <property type="evidence" value="ECO:0007669"/>
    <property type="project" value="UniProtKB-EC"/>
</dbReference>
<name>A0A9J6PAI8_9CLOT</name>
<dbReference type="EMBL" id="JAGSOJ010000007">
    <property type="protein sequence ID" value="MCM1992721.1"/>
    <property type="molecule type" value="Genomic_DNA"/>
</dbReference>
<sequence length="272" mass="30501">MTKLLIDKASGKDIKFDIGRDDVDKVTIGDKKVMISGPCSVEDIDTMRLICKRLKEIGIHVLRGGAFKPRTSPYDFQGLGEEGVRILHKVSRENKMPFVTEVMDARHIELIEPYADMLQIGSRNMYNYTLLKEVGKLNVPIILKRGMSATLSEWLLAAEYILKEGNEKVIMCERGIRTFENYTRNTLDLNSVAVIKTKYRLPVIVDPSHGTGLRELVPTMSLSAIATGCDGLIIESHINPDNAISDARQTITVEALKNLNDKIKLMENLLNN</sequence>
<reference evidence="3" key="2">
    <citation type="submission" date="2021-04" db="EMBL/GenBank/DDBJ databases">
        <authorList>
            <person name="Dong X."/>
        </authorList>
    </citation>
    <scope>NUCLEOTIDE SEQUENCE</scope>
    <source>
        <strain evidence="3">ZWT</strain>
    </source>
</reference>
<gene>
    <name evidence="3" type="primary">aroF</name>
    <name evidence="3" type="ORF">KDK92_23640</name>
</gene>
<dbReference type="SUPFAM" id="SSF51569">
    <property type="entry name" value="Aldolase"/>
    <property type="match status" value="1"/>
</dbReference>
<accession>A0A9J6PAI8</accession>
<organism evidence="3 4">
    <name type="scientific">Oceanirhabdus seepicola</name>
    <dbReference type="NCBI Taxonomy" id="2828781"/>
    <lineage>
        <taxon>Bacteria</taxon>
        <taxon>Bacillati</taxon>
        <taxon>Bacillota</taxon>
        <taxon>Clostridia</taxon>
        <taxon>Eubacteriales</taxon>
        <taxon>Clostridiaceae</taxon>
        <taxon>Oceanirhabdus</taxon>
    </lineage>
</organism>
<dbReference type="RefSeq" id="WP_250861893.1">
    <property type="nucleotide sequence ID" value="NZ_JAGSOJ010000007.1"/>
</dbReference>
<dbReference type="InterPro" id="IPR052899">
    <property type="entry name" value="Class-I_DAHP_synthase"/>
</dbReference>
<dbReference type="NCBIfam" id="NF009239">
    <property type="entry name" value="PRK12595.1"/>
    <property type="match status" value="1"/>
</dbReference>
<dbReference type="NCBIfam" id="NF006421">
    <property type="entry name" value="PRK08673.1"/>
    <property type="match status" value="1"/>
</dbReference>
<dbReference type="InterPro" id="IPR006218">
    <property type="entry name" value="DAHP1/KDSA"/>
</dbReference>
<dbReference type="PANTHER" id="PTHR43018:SF2">
    <property type="entry name" value="PHOSPHO-2-DEHYDRO-3-DEOXYHEPTONATE ALDOLASE"/>
    <property type="match status" value="1"/>
</dbReference>
<proteinExistence type="predicted"/>
<dbReference type="NCBIfam" id="TIGR01361">
    <property type="entry name" value="DAHP_synth_Bsub"/>
    <property type="match status" value="1"/>
</dbReference>
<dbReference type="AlphaFoldDB" id="A0A9J6PAI8"/>
<evidence type="ECO:0000313" key="4">
    <source>
        <dbReference type="Proteomes" id="UP001056429"/>
    </source>
</evidence>
<dbReference type="GO" id="GO:0016832">
    <property type="term" value="F:aldehyde-lyase activity"/>
    <property type="evidence" value="ECO:0007669"/>
    <property type="project" value="InterPro"/>
</dbReference>
<evidence type="ECO:0000259" key="2">
    <source>
        <dbReference type="Pfam" id="PF00793"/>
    </source>
</evidence>
<reference evidence="3" key="1">
    <citation type="journal article" date="2021" name="mSystems">
        <title>Bacteria and Archaea Synergistically Convert Glycine Betaine to Biogenic Methane in the Formosa Cold Seep of the South China Sea.</title>
        <authorList>
            <person name="Li L."/>
            <person name="Zhang W."/>
            <person name="Zhang S."/>
            <person name="Song L."/>
            <person name="Sun Q."/>
            <person name="Zhang H."/>
            <person name="Xiang H."/>
            <person name="Dong X."/>
        </authorList>
    </citation>
    <scope>NUCLEOTIDE SEQUENCE</scope>
    <source>
        <strain evidence="3">ZWT</strain>
    </source>
</reference>
<dbReference type="Proteomes" id="UP001056429">
    <property type="component" value="Unassembled WGS sequence"/>
</dbReference>
<feature type="domain" description="DAHP synthetase I/KDSA" evidence="2">
    <location>
        <begin position="25"/>
        <end position="266"/>
    </location>
</feature>
<keyword evidence="4" id="KW-1185">Reference proteome</keyword>
<dbReference type="EC" id="2.5.1.54" evidence="3"/>
<protein>
    <submittedName>
        <fullName evidence="3">3-deoxy-7-phosphoheptulonate synthase</fullName>
        <ecNumber evidence="3">2.5.1.54</ecNumber>
    </submittedName>
</protein>
<keyword evidence="1 3" id="KW-0808">Transferase</keyword>